<keyword evidence="2" id="KW-1185">Reference proteome</keyword>
<accession>A0ABQ7QET2</accession>
<organism evidence="1 2">
    <name type="scientific">Plutella xylostella</name>
    <name type="common">Diamondback moth</name>
    <name type="synonym">Plutella maculipennis</name>
    <dbReference type="NCBI Taxonomy" id="51655"/>
    <lineage>
        <taxon>Eukaryota</taxon>
        <taxon>Metazoa</taxon>
        <taxon>Ecdysozoa</taxon>
        <taxon>Arthropoda</taxon>
        <taxon>Hexapoda</taxon>
        <taxon>Insecta</taxon>
        <taxon>Pterygota</taxon>
        <taxon>Neoptera</taxon>
        <taxon>Endopterygota</taxon>
        <taxon>Lepidoptera</taxon>
        <taxon>Glossata</taxon>
        <taxon>Ditrysia</taxon>
        <taxon>Yponomeutoidea</taxon>
        <taxon>Plutellidae</taxon>
        <taxon>Plutella</taxon>
    </lineage>
</organism>
<proteinExistence type="predicted"/>
<sequence length="208" mass="22457">MDMKGNCKTDANKEVGVDEMSWLLLLKSVCIERSGRRFRPVRPEKKRKICTDDVAGAGVEVEQCHGSKAHARCRQGATWPAPVIKGYSRNLKEAASKRLSKNRGVADVTDECQGDTSQYNPLVLVRNFAEPQIFELDVEKSAEVLYIHIMGGGERSRMGHATGARECCEATGGDGAGGGARGCLYRVSQGTGLVNVATSRRACALALV</sequence>
<gene>
    <name evidence="1" type="ORF">JYU34_012280</name>
</gene>
<protein>
    <submittedName>
        <fullName evidence="1">Uncharacterized protein</fullName>
    </submittedName>
</protein>
<evidence type="ECO:0000313" key="2">
    <source>
        <dbReference type="Proteomes" id="UP000823941"/>
    </source>
</evidence>
<dbReference type="Proteomes" id="UP000823941">
    <property type="component" value="Chromosome 16"/>
</dbReference>
<comment type="caution">
    <text evidence="1">The sequence shown here is derived from an EMBL/GenBank/DDBJ whole genome shotgun (WGS) entry which is preliminary data.</text>
</comment>
<dbReference type="EMBL" id="JAHIBW010000016">
    <property type="protein sequence ID" value="KAG7303722.1"/>
    <property type="molecule type" value="Genomic_DNA"/>
</dbReference>
<reference evidence="1 2" key="1">
    <citation type="submission" date="2021-06" db="EMBL/GenBank/DDBJ databases">
        <title>A haploid diamondback moth (Plutella xylostella L.) genome assembly resolves 31 chromosomes and identifies a diamide resistance mutation.</title>
        <authorList>
            <person name="Ward C.M."/>
            <person name="Perry K.D."/>
            <person name="Baker G."/>
            <person name="Powis K."/>
            <person name="Heckel D.G."/>
            <person name="Baxter S.W."/>
        </authorList>
    </citation>
    <scope>NUCLEOTIDE SEQUENCE [LARGE SCALE GENOMIC DNA]</scope>
    <source>
        <strain evidence="1 2">LV</strain>
        <tissue evidence="1">Single pupa</tissue>
    </source>
</reference>
<name>A0ABQ7QET2_PLUXY</name>
<evidence type="ECO:0000313" key="1">
    <source>
        <dbReference type="EMBL" id="KAG7303722.1"/>
    </source>
</evidence>